<keyword evidence="9 10" id="KW-0119">Carbohydrate metabolism</keyword>
<evidence type="ECO:0000256" key="5">
    <source>
        <dbReference type="ARBA" id="ARBA00022490"/>
    </source>
</evidence>
<reference evidence="14" key="1">
    <citation type="submission" date="2016-10" db="EMBL/GenBank/DDBJ databases">
        <authorList>
            <person name="Varghese N."/>
            <person name="Submissions S."/>
        </authorList>
    </citation>
    <scope>NUCLEOTIDE SEQUENCE [LARGE SCALE GENOMIC DNA]</scope>
    <source>
        <strain evidence="14">MPL-11</strain>
    </source>
</reference>
<dbReference type="AlphaFoldDB" id="A0A1H0ZH63"/>
<dbReference type="Pfam" id="PF01087">
    <property type="entry name" value="GalP_UDP_transf"/>
    <property type="match status" value="1"/>
</dbReference>
<evidence type="ECO:0000256" key="10">
    <source>
        <dbReference type="HAMAP-Rule" id="MF_00571"/>
    </source>
</evidence>
<dbReference type="UniPathway" id="UPA00214"/>
<proteinExistence type="inferred from homology"/>
<dbReference type="Proteomes" id="UP000199481">
    <property type="component" value="Unassembled WGS sequence"/>
</dbReference>
<evidence type="ECO:0000256" key="9">
    <source>
        <dbReference type="ARBA" id="ARBA00023277"/>
    </source>
</evidence>
<comment type="catalytic activity">
    <reaction evidence="1 10">
        <text>alpha-D-galactose 1-phosphate + UDP-alpha-D-glucose = alpha-D-glucose 1-phosphate + UDP-alpha-D-galactose</text>
        <dbReference type="Rhea" id="RHEA:13989"/>
        <dbReference type="ChEBI" id="CHEBI:58336"/>
        <dbReference type="ChEBI" id="CHEBI:58601"/>
        <dbReference type="ChEBI" id="CHEBI:58885"/>
        <dbReference type="ChEBI" id="CHEBI:66914"/>
        <dbReference type="EC" id="2.7.7.12"/>
    </reaction>
</comment>
<keyword evidence="5 10" id="KW-0963">Cytoplasm</keyword>
<dbReference type="PANTHER" id="PTHR39191:SF1">
    <property type="entry name" value="DUF4922 DOMAIN-CONTAINING PROTEIN"/>
    <property type="match status" value="1"/>
</dbReference>
<feature type="domain" description="Galactose-1-phosphate uridyl transferase N-terminal" evidence="11">
    <location>
        <begin position="20"/>
        <end position="231"/>
    </location>
</feature>
<dbReference type="InterPro" id="IPR005850">
    <property type="entry name" value="GalP_Utransf_C"/>
</dbReference>
<name>A0A1H0ZH63_9LACT</name>
<protein>
    <recommendedName>
        <fullName evidence="10">Galactose-1-phosphate uridylyltransferase</fullName>
        <shortName evidence="10">Gal-1-P uridylyltransferase</shortName>
        <ecNumber evidence="10">2.7.7.12</ecNumber>
    </recommendedName>
    <alternativeName>
        <fullName evidence="10">UDP-glucose--hexose-1-phosphate uridylyltransferase</fullName>
    </alternativeName>
</protein>
<dbReference type="OrthoDB" id="2293at2"/>
<dbReference type="InterPro" id="IPR000766">
    <property type="entry name" value="GalP_uridyl_Trfase_II"/>
</dbReference>
<dbReference type="HAMAP" id="MF_00571">
    <property type="entry name" value="GalP_UDP_trans"/>
    <property type="match status" value="1"/>
</dbReference>
<dbReference type="NCBIfam" id="NF003629">
    <property type="entry name" value="PRK05270.1-2"/>
    <property type="match status" value="1"/>
</dbReference>
<dbReference type="GO" id="GO:0008108">
    <property type="term" value="F:UDP-glucose:hexose-1-phosphate uridylyltransferase activity"/>
    <property type="evidence" value="ECO:0007669"/>
    <property type="project" value="UniProtKB-UniRule"/>
</dbReference>
<sequence length="506" mass="57836">MIDQSVTDFIQIGYQNQEIHPLDVLLKQNQLLALIGKQALDSDIKASMPLPNRLETLDTLVDYAIQENVIKDLESERDILSAKIMNLITPLPSEVNWKFWDLYQESPKSATNYFYHLSRENDYIKTRAIEKNIEFTKSTVYGDLEITINLSKPEKDPKQIALAKTAPTSFGYPTCLLCMENEGYEGHINHPARSNHRIVRLTLNQENWGLQYSPYAYYEEHCIFLSQEHKPMKLEKATFEKLLNIVEQFPHYFVGSNADLPIVGGSILSHDHYQGGQHTFAMANAATEHSFTLKDTPSVEAGIVKWPMSVIRLRSANQTELITAANLILDQWRLYSDKSVDILAQTNGELHNTITPIARYKEKKYELDLVLRNNRTSQQYPEGIFHPHPDVQHIKKENIGLIEVMGLAILPPRLKKELVEVEHYLLDEPHQLDTSHQDWADELKRTKKITKETVGTIVEDAVGSIFLRVLEDAGVYKQNAEGKAAFKRFINSFAHSKGGEKNGHFN</sequence>
<comment type="subcellular location">
    <subcellularLocation>
        <location evidence="2 10">Cytoplasm</location>
    </subcellularLocation>
</comment>
<evidence type="ECO:0000256" key="7">
    <source>
        <dbReference type="ARBA" id="ARBA00022695"/>
    </source>
</evidence>
<dbReference type="GO" id="GO:0006012">
    <property type="term" value="P:galactose metabolic process"/>
    <property type="evidence" value="ECO:0007669"/>
    <property type="project" value="UniProtKB-UniRule"/>
</dbReference>
<evidence type="ECO:0000256" key="6">
    <source>
        <dbReference type="ARBA" id="ARBA00022679"/>
    </source>
</evidence>
<evidence type="ECO:0000256" key="1">
    <source>
        <dbReference type="ARBA" id="ARBA00001107"/>
    </source>
</evidence>
<dbReference type="Pfam" id="PF02744">
    <property type="entry name" value="GalP_UDP_tr_C"/>
    <property type="match status" value="1"/>
</dbReference>
<dbReference type="PIRSF" id="PIRSF006005">
    <property type="entry name" value="GalT_BS"/>
    <property type="match status" value="1"/>
</dbReference>
<evidence type="ECO:0000256" key="8">
    <source>
        <dbReference type="ARBA" id="ARBA00023144"/>
    </source>
</evidence>
<keyword evidence="6 10" id="KW-0808">Transferase</keyword>
<keyword evidence="14" id="KW-1185">Reference proteome</keyword>
<comment type="pathway">
    <text evidence="3 10">Carbohydrate metabolism; galactose metabolism.</text>
</comment>
<evidence type="ECO:0000313" key="14">
    <source>
        <dbReference type="Proteomes" id="UP000199481"/>
    </source>
</evidence>
<evidence type="ECO:0000256" key="3">
    <source>
        <dbReference type="ARBA" id="ARBA00004947"/>
    </source>
</evidence>
<dbReference type="RefSeq" id="WP_089976740.1">
    <property type="nucleotide sequence ID" value="NZ_CP084916.1"/>
</dbReference>
<evidence type="ECO:0000256" key="4">
    <source>
        <dbReference type="ARBA" id="ARBA00008706"/>
    </source>
</evidence>
<dbReference type="PANTHER" id="PTHR39191">
    <property type="entry name" value="GALACTOSE-1-PHOSPHATE URIDYLYLTRANSFERASE"/>
    <property type="match status" value="1"/>
</dbReference>
<comment type="similarity">
    <text evidence="4 10">Belongs to the galactose-1-phosphate uridylyltransferase type 2 family.</text>
</comment>
<dbReference type="GO" id="GO:0005737">
    <property type="term" value="C:cytoplasm"/>
    <property type="evidence" value="ECO:0007669"/>
    <property type="project" value="UniProtKB-SubCell"/>
</dbReference>
<dbReference type="InterPro" id="IPR005849">
    <property type="entry name" value="GalP_Utransf_N"/>
</dbReference>
<feature type="domain" description="Galactose-1-phosphate uridyl transferase C-terminal" evidence="12">
    <location>
        <begin position="246"/>
        <end position="440"/>
    </location>
</feature>
<dbReference type="NCBIfam" id="TIGR01239">
    <property type="entry name" value="galT_2"/>
    <property type="match status" value="1"/>
</dbReference>
<organism evidence="13 14">
    <name type="scientific">Carnobacterium viridans</name>
    <dbReference type="NCBI Taxonomy" id="174587"/>
    <lineage>
        <taxon>Bacteria</taxon>
        <taxon>Bacillati</taxon>
        <taxon>Bacillota</taxon>
        <taxon>Bacilli</taxon>
        <taxon>Lactobacillales</taxon>
        <taxon>Carnobacteriaceae</taxon>
        <taxon>Carnobacterium</taxon>
    </lineage>
</organism>
<evidence type="ECO:0000259" key="12">
    <source>
        <dbReference type="Pfam" id="PF02744"/>
    </source>
</evidence>
<evidence type="ECO:0000313" key="13">
    <source>
        <dbReference type="EMBL" id="SDQ26714.1"/>
    </source>
</evidence>
<keyword evidence="7 10" id="KW-0548">Nucleotidyltransferase</keyword>
<gene>
    <name evidence="10" type="primary">galT</name>
    <name evidence="13" type="ORF">SAMN04487752_1515</name>
</gene>
<keyword evidence="8 10" id="KW-0299">Galactose metabolism</keyword>
<dbReference type="InterPro" id="IPR023425">
    <property type="entry name" value="GalP_uridyl_Trfase_II_CS"/>
</dbReference>
<dbReference type="EC" id="2.7.7.12" evidence="10"/>
<accession>A0A1H0ZH63</accession>
<dbReference type="NCBIfam" id="NF003633">
    <property type="entry name" value="PRK05270.2-2"/>
    <property type="match status" value="1"/>
</dbReference>
<evidence type="ECO:0000259" key="11">
    <source>
        <dbReference type="Pfam" id="PF01087"/>
    </source>
</evidence>
<evidence type="ECO:0000256" key="2">
    <source>
        <dbReference type="ARBA" id="ARBA00004496"/>
    </source>
</evidence>
<dbReference type="PROSITE" id="PS01163">
    <property type="entry name" value="GAL_P_UDP_TRANSF_II"/>
    <property type="match status" value="1"/>
</dbReference>
<dbReference type="EMBL" id="FNJW01000008">
    <property type="protein sequence ID" value="SDQ26714.1"/>
    <property type="molecule type" value="Genomic_DNA"/>
</dbReference>